<accession>A0A077ZPF2</accession>
<sequence>MVESTTETYKVQFVKHELQDGHAAYLIKVVAPGNIIFHIRDRYSSMRNFQSLIKKQFNLKTFHGFPYFPPKKAFGNTSNDFLNNRMTQLQTFFNNFFANKDIAKSPNIILYFKEKVAEQQSQKKVEELIEYLHQKSNKSQQAPQQQQRNQQQNQQQQNNNNFQGQQQQIFKEDQPKISNMMVSQSQNTNFDIKTFEAECRKIVGDISDKFLDLGLDDGNHSDYGNMIQKQEKFAKEFERFQFNFESHQLHLPKASHNSDEIIEEHDQTLGSAHAHLGNDLDRIHEIIRKQIKNQMLAEGQLIQVN</sequence>
<dbReference type="PROSITE" id="PS50195">
    <property type="entry name" value="PX"/>
    <property type="match status" value="1"/>
</dbReference>
<dbReference type="SUPFAM" id="SSF64268">
    <property type="entry name" value="PX domain"/>
    <property type="match status" value="1"/>
</dbReference>
<dbReference type="OrthoDB" id="41200at2759"/>
<dbReference type="InterPro" id="IPR036871">
    <property type="entry name" value="PX_dom_sf"/>
</dbReference>
<dbReference type="Pfam" id="PF00787">
    <property type="entry name" value="PX"/>
    <property type="match status" value="1"/>
</dbReference>
<organism evidence="3 4">
    <name type="scientific">Stylonychia lemnae</name>
    <name type="common">Ciliate</name>
    <dbReference type="NCBI Taxonomy" id="5949"/>
    <lineage>
        <taxon>Eukaryota</taxon>
        <taxon>Sar</taxon>
        <taxon>Alveolata</taxon>
        <taxon>Ciliophora</taxon>
        <taxon>Intramacronucleata</taxon>
        <taxon>Spirotrichea</taxon>
        <taxon>Stichotrichia</taxon>
        <taxon>Sporadotrichida</taxon>
        <taxon>Oxytrichidae</taxon>
        <taxon>Stylonychinae</taxon>
        <taxon>Stylonychia</taxon>
    </lineage>
</organism>
<dbReference type="Proteomes" id="UP000039865">
    <property type="component" value="Unassembled WGS sequence"/>
</dbReference>
<protein>
    <submittedName>
        <fullName evidence="3">Px domain containing protein</fullName>
    </submittedName>
</protein>
<evidence type="ECO:0000256" key="1">
    <source>
        <dbReference type="SAM" id="MobiDB-lite"/>
    </source>
</evidence>
<name>A0A077ZPF2_STYLE</name>
<reference evidence="3 4" key="1">
    <citation type="submission" date="2014-06" db="EMBL/GenBank/DDBJ databases">
        <authorList>
            <person name="Swart Estienne"/>
        </authorList>
    </citation>
    <scope>NUCLEOTIDE SEQUENCE [LARGE SCALE GENOMIC DNA]</scope>
    <source>
        <strain evidence="3 4">130c</strain>
    </source>
</reference>
<dbReference type="CDD" id="cd06093">
    <property type="entry name" value="PX_domain"/>
    <property type="match status" value="1"/>
</dbReference>
<feature type="domain" description="PX" evidence="2">
    <location>
        <begin position="3"/>
        <end position="119"/>
    </location>
</feature>
<dbReference type="Gene3D" id="3.30.1520.10">
    <property type="entry name" value="Phox-like domain"/>
    <property type="match status" value="1"/>
</dbReference>
<feature type="region of interest" description="Disordered" evidence="1">
    <location>
        <begin position="135"/>
        <end position="166"/>
    </location>
</feature>
<evidence type="ECO:0000313" key="3">
    <source>
        <dbReference type="EMBL" id="CDW71837.1"/>
    </source>
</evidence>
<gene>
    <name evidence="3" type="primary">Contig10682.g11420</name>
    <name evidence="3" type="ORF">STYLEM_787</name>
</gene>
<feature type="compositionally biased region" description="Low complexity" evidence="1">
    <location>
        <begin position="140"/>
        <end position="166"/>
    </location>
</feature>
<evidence type="ECO:0000259" key="2">
    <source>
        <dbReference type="PROSITE" id="PS50195"/>
    </source>
</evidence>
<dbReference type="InParanoid" id="A0A077ZPF2"/>
<dbReference type="EMBL" id="CCKQ01000747">
    <property type="protein sequence ID" value="CDW71837.1"/>
    <property type="molecule type" value="Genomic_DNA"/>
</dbReference>
<dbReference type="InterPro" id="IPR001683">
    <property type="entry name" value="PX_dom"/>
</dbReference>
<keyword evidence="4" id="KW-1185">Reference proteome</keyword>
<dbReference type="GO" id="GO:0035091">
    <property type="term" value="F:phosphatidylinositol binding"/>
    <property type="evidence" value="ECO:0007669"/>
    <property type="project" value="InterPro"/>
</dbReference>
<proteinExistence type="predicted"/>
<dbReference type="AlphaFoldDB" id="A0A077ZPF2"/>
<evidence type="ECO:0000313" key="4">
    <source>
        <dbReference type="Proteomes" id="UP000039865"/>
    </source>
</evidence>